<organism evidence="3">
    <name type="scientific">viral metagenome</name>
    <dbReference type="NCBI Taxonomy" id="1070528"/>
    <lineage>
        <taxon>unclassified sequences</taxon>
        <taxon>metagenomes</taxon>
        <taxon>organismal metagenomes</taxon>
    </lineage>
</organism>
<dbReference type="AlphaFoldDB" id="A0A6C0DS80"/>
<feature type="compositionally biased region" description="Acidic residues" evidence="2">
    <location>
        <begin position="368"/>
        <end position="388"/>
    </location>
</feature>
<protein>
    <submittedName>
        <fullName evidence="3">Uncharacterized protein</fullName>
    </submittedName>
</protein>
<feature type="region of interest" description="Disordered" evidence="2">
    <location>
        <begin position="270"/>
        <end position="290"/>
    </location>
</feature>
<feature type="region of interest" description="Disordered" evidence="2">
    <location>
        <begin position="366"/>
        <end position="388"/>
    </location>
</feature>
<evidence type="ECO:0000256" key="2">
    <source>
        <dbReference type="SAM" id="MobiDB-lite"/>
    </source>
</evidence>
<keyword evidence="1" id="KW-0175">Coiled coil</keyword>
<accession>A0A6C0DS80</accession>
<dbReference type="EMBL" id="MN739668">
    <property type="protein sequence ID" value="QHT19657.1"/>
    <property type="molecule type" value="Genomic_DNA"/>
</dbReference>
<name>A0A6C0DS80_9ZZZZ</name>
<sequence length="388" mass="44972">MQVKNSIEELMDDIIEPNSTFDFTKLTLAQPTGIQGGAYFTKLLHNSKPLYIQTPKSLTKQGFVKNGKKIYCDLMFDNNDEQFITWMENLETKCHNLIFEKSDAWFQNSLDLNDIETAFNSVLKSYKSGKKYLVRTNIKVNSLSGSPIIKIYNENETPLTLEDVNHETNIISILEIQGIKFTSRNFQIEIELKQTMVLNTDKIFENCLIKKKSTMIDVDETIKTSQKLSDEELIEESQPTSTILENLEEEKEELNEIVEPLEDISLKIEEKNETLEEENKTKQEDKPNIESETETIENLNQDNNNIFDIVPIELDFNDESLETITLKKPNQVYYELYKEAREKAKQAKKEAVLAYLEAKNIKKTYMLEDIDSSDDSDVENLDSDFEEE</sequence>
<feature type="coiled-coil region" evidence="1">
    <location>
        <begin position="330"/>
        <end position="357"/>
    </location>
</feature>
<evidence type="ECO:0000313" key="3">
    <source>
        <dbReference type="EMBL" id="QHT19657.1"/>
    </source>
</evidence>
<reference evidence="3" key="1">
    <citation type="journal article" date="2020" name="Nature">
        <title>Giant virus diversity and host interactions through global metagenomics.</title>
        <authorList>
            <person name="Schulz F."/>
            <person name="Roux S."/>
            <person name="Paez-Espino D."/>
            <person name="Jungbluth S."/>
            <person name="Walsh D.A."/>
            <person name="Denef V.J."/>
            <person name="McMahon K.D."/>
            <person name="Konstantinidis K.T."/>
            <person name="Eloe-Fadrosh E.A."/>
            <person name="Kyrpides N.C."/>
            <person name="Woyke T."/>
        </authorList>
    </citation>
    <scope>NUCLEOTIDE SEQUENCE</scope>
    <source>
        <strain evidence="3">GVMAG-M-3300023174-5</strain>
    </source>
</reference>
<feature type="compositionally biased region" description="Basic and acidic residues" evidence="2">
    <location>
        <begin position="270"/>
        <end position="289"/>
    </location>
</feature>
<evidence type="ECO:0000256" key="1">
    <source>
        <dbReference type="SAM" id="Coils"/>
    </source>
</evidence>
<proteinExistence type="predicted"/>